<accession>A0A2Z5ZFE0</accession>
<dbReference type="KEGG" id="aot:AcetOri_orf01305"/>
<keyword evidence="1" id="KW-0067">ATP-binding</keyword>
<dbReference type="Proteomes" id="UP000270034">
    <property type="component" value="Chromosome"/>
</dbReference>
<keyword evidence="1" id="KW-0547">Nucleotide-binding</keyword>
<keyword evidence="1" id="KW-0378">Hydrolase</keyword>
<keyword evidence="1" id="KW-0347">Helicase</keyword>
<reference evidence="1 2" key="1">
    <citation type="submission" date="2018-02" db="EMBL/GenBank/DDBJ databases">
        <title>Acetobacter orientalis genome.</title>
        <authorList>
            <person name="Nakashima N."/>
            <person name="Tamura T."/>
        </authorList>
    </citation>
    <scope>NUCLEOTIDE SEQUENCE [LARGE SCALE GENOMIC DNA]</scope>
    <source>
        <strain evidence="1 2">FAN1</strain>
    </source>
</reference>
<dbReference type="EMBL" id="AP018515">
    <property type="protein sequence ID" value="BBC79240.1"/>
    <property type="molecule type" value="Genomic_DNA"/>
</dbReference>
<protein>
    <submittedName>
        <fullName evidence="1">Probable ATP-dependent RNA helicase DDX58</fullName>
    </submittedName>
</protein>
<name>A0A2Z5ZFE0_9PROT</name>
<dbReference type="GO" id="GO:0004386">
    <property type="term" value="F:helicase activity"/>
    <property type="evidence" value="ECO:0007669"/>
    <property type="project" value="UniProtKB-KW"/>
</dbReference>
<evidence type="ECO:0000313" key="1">
    <source>
        <dbReference type="EMBL" id="BBC79240.1"/>
    </source>
</evidence>
<evidence type="ECO:0000313" key="2">
    <source>
        <dbReference type="Proteomes" id="UP000270034"/>
    </source>
</evidence>
<proteinExistence type="predicted"/>
<organism evidence="1 2">
    <name type="scientific">Acetobacter orientalis</name>
    <dbReference type="NCBI Taxonomy" id="146474"/>
    <lineage>
        <taxon>Bacteria</taxon>
        <taxon>Pseudomonadati</taxon>
        <taxon>Pseudomonadota</taxon>
        <taxon>Alphaproteobacteria</taxon>
        <taxon>Acetobacterales</taxon>
        <taxon>Acetobacteraceae</taxon>
        <taxon>Acetobacter</taxon>
    </lineage>
</organism>
<dbReference type="AlphaFoldDB" id="A0A2Z5ZFE0"/>
<gene>
    <name evidence="1" type="ORF">AcetOrient_orf01305</name>
</gene>
<sequence length="40" mass="4456">MNAQCCIFTLKEQGFFAREKSVEVCGVFTMAVSSQFLHAP</sequence>